<dbReference type="PROSITE" id="PS51724">
    <property type="entry name" value="SPOR"/>
    <property type="match status" value="1"/>
</dbReference>
<dbReference type="RefSeq" id="WP_034743152.1">
    <property type="nucleotide sequence ID" value="NZ_AWFG01000063.1"/>
</dbReference>
<evidence type="ECO:0000256" key="1">
    <source>
        <dbReference type="SAM" id="MobiDB-lite"/>
    </source>
</evidence>
<protein>
    <recommendedName>
        <fullName evidence="3">SPOR domain-containing protein</fullName>
    </recommendedName>
</protein>
<feature type="region of interest" description="Disordered" evidence="1">
    <location>
        <begin position="70"/>
        <end position="89"/>
    </location>
</feature>
<evidence type="ECO:0000313" key="4">
    <source>
        <dbReference type="EMBL" id="KCZ55288.1"/>
    </source>
</evidence>
<dbReference type="AlphaFoldDB" id="A0A062UC39"/>
<dbReference type="eggNOG" id="COG3087">
    <property type="taxonomic scope" value="Bacteria"/>
</dbReference>
<feature type="transmembrane region" description="Helical" evidence="2">
    <location>
        <begin position="32"/>
        <end position="52"/>
    </location>
</feature>
<keyword evidence="2" id="KW-0472">Membrane</keyword>
<dbReference type="SUPFAM" id="SSF110997">
    <property type="entry name" value="Sporulation related repeat"/>
    <property type="match status" value="1"/>
</dbReference>
<keyword evidence="2" id="KW-0812">Transmembrane</keyword>
<dbReference type="STRING" id="1280947.HY30_08985"/>
<comment type="caution">
    <text evidence="4">The sequence shown here is derived from an EMBL/GenBank/DDBJ whole genome shotgun (WGS) entry which is preliminary data.</text>
</comment>
<evidence type="ECO:0000313" key="5">
    <source>
        <dbReference type="Proteomes" id="UP000027190"/>
    </source>
</evidence>
<evidence type="ECO:0000256" key="2">
    <source>
        <dbReference type="SAM" id="Phobius"/>
    </source>
</evidence>
<dbReference type="InterPro" id="IPR007730">
    <property type="entry name" value="SPOR-like_dom"/>
</dbReference>
<feature type="compositionally biased region" description="Basic and acidic residues" evidence="1">
    <location>
        <begin position="75"/>
        <end position="89"/>
    </location>
</feature>
<gene>
    <name evidence="4" type="ORF">HY30_08985</name>
</gene>
<dbReference type="InterPro" id="IPR036680">
    <property type="entry name" value="SPOR-like_sf"/>
</dbReference>
<keyword evidence="2" id="KW-1133">Transmembrane helix</keyword>
<organism evidence="4 5">
    <name type="scientific">Hyphomonas chukchiensis</name>
    <dbReference type="NCBI Taxonomy" id="1280947"/>
    <lineage>
        <taxon>Bacteria</taxon>
        <taxon>Pseudomonadati</taxon>
        <taxon>Pseudomonadota</taxon>
        <taxon>Alphaproteobacteria</taxon>
        <taxon>Hyphomonadales</taxon>
        <taxon>Hyphomonadaceae</taxon>
        <taxon>Hyphomonas</taxon>
    </lineage>
</organism>
<dbReference type="GO" id="GO:0042834">
    <property type="term" value="F:peptidoglycan binding"/>
    <property type="evidence" value="ECO:0007669"/>
    <property type="project" value="InterPro"/>
</dbReference>
<dbReference type="OrthoDB" id="8479416at2"/>
<accession>A0A062UC39</accession>
<dbReference type="Pfam" id="PF05036">
    <property type="entry name" value="SPOR"/>
    <property type="match status" value="1"/>
</dbReference>
<sequence>MGRSRNGGDYSPFEDDYRGFEIRDDETARGPLILALAIGVLLVFGAVVWNTYRQGVRANGAGIPSVIADSQPYKRTPEDRGGVAVPDTDKRFYDQMDASDRPAAQDAELADEERSTEFLQGGPPIELRPGIESASADETDPENGMPNAVADQVKALADLDSRPAESDEDLEVAAVNPVPMPMAAQPMPRQQAMSEFEFAADGAFMVQVAAFRSEEAAEAAWRKASSSRPDIYQGASKQIQRADLGAKGVFYRLRVGTFAERSEAAAFCDALKAAGENCIVVTG</sequence>
<feature type="domain" description="SPOR" evidence="3">
    <location>
        <begin position="198"/>
        <end position="283"/>
    </location>
</feature>
<dbReference type="EMBL" id="AWFG01000063">
    <property type="protein sequence ID" value="KCZ55288.1"/>
    <property type="molecule type" value="Genomic_DNA"/>
</dbReference>
<evidence type="ECO:0000259" key="3">
    <source>
        <dbReference type="PROSITE" id="PS51724"/>
    </source>
</evidence>
<dbReference type="Proteomes" id="UP000027190">
    <property type="component" value="Unassembled WGS sequence"/>
</dbReference>
<dbReference type="PATRIC" id="fig|1280947.3.peg.3232"/>
<proteinExistence type="predicted"/>
<feature type="region of interest" description="Disordered" evidence="1">
    <location>
        <begin position="100"/>
        <end position="146"/>
    </location>
</feature>
<dbReference type="Gene3D" id="3.30.70.1070">
    <property type="entry name" value="Sporulation related repeat"/>
    <property type="match status" value="1"/>
</dbReference>
<keyword evidence="5" id="KW-1185">Reference proteome</keyword>
<name>A0A062UC39_9PROT</name>
<reference evidence="4 5" key="1">
    <citation type="journal article" date="2014" name="Antonie Van Leeuwenhoek">
        <title>Hyphomonas beringensis sp. nov. and Hyphomonas chukchiensis sp. nov., isolated from surface seawater of the Bering Sea and Chukchi Sea.</title>
        <authorList>
            <person name="Li C."/>
            <person name="Lai Q."/>
            <person name="Li G."/>
            <person name="Dong C."/>
            <person name="Wang J."/>
            <person name="Liao Y."/>
            <person name="Shao Z."/>
        </authorList>
    </citation>
    <scope>NUCLEOTIDE SEQUENCE [LARGE SCALE GENOMIC DNA]</scope>
    <source>
        <strain evidence="4 5">BH-BN04-4</strain>
    </source>
</reference>